<proteinExistence type="predicted"/>
<feature type="signal peptide" evidence="1">
    <location>
        <begin position="1"/>
        <end position="27"/>
    </location>
</feature>
<evidence type="ECO:0000256" key="1">
    <source>
        <dbReference type="SAM" id="SignalP"/>
    </source>
</evidence>
<accession>A0ABT1BHG0</accession>
<name>A0ABT1BHG0_9ENTR</name>
<sequence>MTLNKAVLLALSSSLALLIAGLHPVRAATTASATVTIKATFTVPPCTLTVPDKVFLGSLLNGTQTHYPVKIDISCPTPVSTVIYGEQVGSALVAGSSTQMAMTMTGPGGSSGTPAAFWLSAGNKDIDLTGGGATDGTLGFCAGTDNRSCTVTPSTRVMPDTPRGQTTATVRFSVMYP</sequence>
<organism evidence="2 3">
    <name type="scientific">Citrobacter meridianamericanus</name>
    <dbReference type="NCBI Taxonomy" id="2894201"/>
    <lineage>
        <taxon>Bacteria</taxon>
        <taxon>Pseudomonadati</taxon>
        <taxon>Pseudomonadota</taxon>
        <taxon>Gammaproteobacteria</taxon>
        <taxon>Enterobacterales</taxon>
        <taxon>Enterobacteriaceae</taxon>
        <taxon>Citrobacter</taxon>
    </lineage>
</organism>
<evidence type="ECO:0000313" key="3">
    <source>
        <dbReference type="Proteomes" id="UP001139290"/>
    </source>
</evidence>
<protein>
    <submittedName>
        <fullName evidence="2">Fimbrial protein</fullName>
    </submittedName>
</protein>
<dbReference type="EMBL" id="JAJJVQ010000016">
    <property type="protein sequence ID" value="MCO5784489.1"/>
    <property type="molecule type" value="Genomic_DNA"/>
</dbReference>
<evidence type="ECO:0000313" key="2">
    <source>
        <dbReference type="EMBL" id="MCO5784489.1"/>
    </source>
</evidence>
<dbReference type="Proteomes" id="UP001139290">
    <property type="component" value="Unassembled WGS sequence"/>
</dbReference>
<comment type="caution">
    <text evidence="2">The sequence shown here is derived from an EMBL/GenBank/DDBJ whole genome shotgun (WGS) entry which is preliminary data.</text>
</comment>
<gene>
    <name evidence="2" type="ORF">LOD26_24820</name>
</gene>
<keyword evidence="3" id="KW-1185">Reference proteome</keyword>
<feature type="chain" id="PRO_5047175168" evidence="1">
    <location>
        <begin position="28"/>
        <end position="177"/>
    </location>
</feature>
<dbReference type="RefSeq" id="WP_252839077.1">
    <property type="nucleotide sequence ID" value="NZ_JAJJVQ010000016.1"/>
</dbReference>
<reference evidence="2" key="1">
    <citation type="submission" date="2021-11" db="EMBL/GenBank/DDBJ databases">
        <title>Citrobacter meridianamericanus sp. nov. isolated from soil.</title>
        <authorList>
            <person name="Furlan J.P.R."/>
            <person name="Stehling E.G."/>
        </authorList>
    </citation>
    <scope>NUCLEOTIDE SEQUENCE</scope>
    <source>
        <strain evidence="2">BR102</strain>
    </source>
</reference>
<keyword evidence="1" id="KW-0732">Signal</keyword>